<dbReference type="InterPro" id="IPR029045">
    <property type="entry name" value="ClpP/crotonase-like_dom_sf"/>
</dbReference>
<dbReference type="InterPro" id="IPR001753">
    <property type="entry name" value="Enoyl-CoA_hydra/iso"/>
</dbReference>
<dbReference type="PANTHER" id="PTHR43459">
    <property type="entry name" value="ENOYL-COA HYDRATASE"/>
    <property type="match status" value="1"/>
</dbReference>
<accession>A0ABP7NV37</accession>
<evidence type="ECO:0000313" key="2">
    <source>
        <dbReference type="Proteomes" id="UP001418444"/>
    </source>
</evidence>
<dbReference type="SUPFAM" id="SSF52096">
    <property type="entry name" value="ClpP/crotonase"/>
    <property type="match status" value="1"/>
</dbReference>
<sequence>MTLDMIEWLRDCARTVAARTELGAVLIDAEGHDFCAGVDLAEFDAIPDAAEHARRGVTLAQQAIAAFHSIPVPVITAVQGSAAGGGLGIALSGDIVLAASDARFIAPYSQLGLSPDGGVSWQLVRLLGSARATDALLTGRPIVADEIFALGLVSRLYPRDELRFEAEQIATDLANGPTAALIATKRLARSASAQGFEDQLRDELESFARLGGQPDQIEGVAAFVERRPPAFNEAESDEGTR</sequence>
<reference evidence="2" key="1">
    <citation type="journal article" date="2019" name="Int. J. Syst. Evol. Microbiol.">
        <title>The Global Catalogue of Microorganisms (GCM) 10K type strain sequencing project: providing services to taxonomists for standard genome sequencing and annotation.</title>
        <authorList>
            <consortium name="The Broad Institute Genomics Platform"/>
            <consortium name="The Broad Institute Genome Sequencing Center for Infectious Disease"/>
            <person name="Wu L."/>
            <person name="Ma J."/>
        </authorList>
    </citation>
    <scope>NUCLEOTIDE SEQUENCE [LARGE SCALE GENOMIC DNA]</scope>
    <source>
        <strain evidence="2">JCM 16923</strain>
    </source>
</reference>
<dbReference type="Proteomes" id="UP001418444">
    <property type="component" value="Unassembled WGS sequence"/>
</dbReference>
<organism evidence="1 2">
    <name type="scientific">Gordonia caeni</name>
    <dbReference type="NCBI Taxonomy" id="1007097"/>
    <lineage>
        <taxon>Bacteria</taxon>
        <taxon>Bacillati</taxon>
        <taxon>Actinomycetota</taxon>
        <taxon>Actinomycetes</taxon>
        <taxon>Mycobacteriales</taxon>
        <taxon>Gordoniaceae</taxon>
        <taxon>Gordonia</taxon>
    </lineage>
</organism>
<proteinExistence type="predicted"/>
<dbReference type="CDD" id="cd06558">
    <property type="entry name" value="crotonase-like"/>
    <property type="match status" value="1"/>
</dbReference>
<comment type="caution">
    <text evidence="1">The sequence shown here is derived from an EMBL/GenBank/DDBJ whole genome shotgun (WGS) entry which is preliminary data.</text>
</comment>
<protein>
    <submittedName>
        <fullName evidence="1">Enoyl-CoA hydratase-related protein</fullName>
    </submittedName>
</protein>
<dbReference type="PANTHER" id="PTHR43459:SF1">
    <property type="entry name" value="EG:BACN32G11.4 PROTEIN"/>
    <property type="match status" value="1"/>
</dbReference>
<dbReference type="Pfam" id="PF00378">
    <property type="entry name" value="ECH_1"/>
    <property type="match status" value="1"/>
</dbReference>
<dbReference type="Gene3D" id="3.90.226.10">
    <property type="entry name" value="2-enoyl-CoA Hydratase, Chain A, domain 1"/>
    <property type="match status" value="1"/>
</dbReference>
<gene>
    <name evidence="1" type="ORF">GCM10022231_11240</name>
</gene>
<name>A0ABP7NV37_9ACTN</name>
<evidence type="ECO:0000313" key="1">
    <source>
        <dbReference type="EMBL" id="GAA3954554.1"/>
    </source>
</evidence>
<dbReference type="EMBL" id="BAAAZW010000003">
    <property type="protein sequence ID" value="GAA3954554.1"/>
    <property type="molecule type" value="Genomic_DNA"/>
</dbReference>
<keyword evidence="2" id="KW-1185">Reference proteome</keyword>